<reference evidence="3" key="2">
    <citation type="submission" date="2023-07" db="EMBL/GenBank/DDBJ databases">
        <authorList>
            <consortium name="AG Swart"/>
            <person name="Singh M."/>
            <person name="Singh A."/>
            <person name="Seah K."/>
            <person name="Emmerich C."/>
        </authorList>
    </citation>
    <scope>NUCLEOTIDE SEQUENCE</scope>
    <source>
        <strain evidence="3">DP1</strain>
    </source>
</reference>
<proteinExistence type="predicted"/>
<dbReference type="EMBL" id="HBIK01017172">
    <property type="protein sequence ID" value="CAE0383121.1"/>
    <property type="molecule type" value="Transcribed_RNA"/>
</dbReference>
<protein>
    <submittedName>
        <fullName evidence="2">Uncharacterized protein</fullName>
    </submittedName>
</protein>
<feature type="transmembrane region" description="Helical" evidence="1">
    <location>
        <begin position="57"/>
        <end position="77"/>
    </location>
</feature>
<dbReference type="EMBL" id="CAMPGE010024719">
    <property type="protein sequence ID" value="CAI2382535.1"/>
    <property type="molecule type" value="Genomic_DNA"/>
</dbReference>
<evidence type="ECO:0000313" key="3">
    <source>
        <dbReference type="EMBL" id="CAI2382535.1"/>
    </source>
</evidence>
<keyword evidence="1" id="KW-0812">Transmembrane</keyword>
<gene>
    <name evidence="2" type="ORF">ECRA1380_LOCUS8083</name>
    <name evidence="3" type="ORF">ECRASSUSDP1_LOCUS24011</name>
</gene>
<organism evidence="2">
    <name type="scientific">Euplotes crassus</name>
    <dbReference type="NCBI Taxonomy" id="5936"/>
    <lineage>
        <taxon>Eukaryota</taxon>
        <taxon>Sar</taxon>
        <taxon>Alveolata</taxon>
        <taxon>Ciliophora</taxon>
        <taxon>Intramacronucleata</taxon>
        <taxon>Spirotrichea</taxon>
        <taxon>Hypotrichia</taxon>
        <taxon>Euplotida</taxon>
        <taxon>Euplotidae</taxon>
        <taxon>Moneuplotes</taxon>
    </lineage>
</organism>
<keyword evidence="4" id="KW-1185">Reference proteome</keyword>
<evidence type="ECO:0000256" key="1">
    <source>
        <dbReference type="SAM" id="Phobius"/>
    </source>
</evidence>
<keyword evidence="1" id="KW-0472">Membrane</keyword>
<dbReference type="PROSITE" id="PS51257">
    <property type="entry name" value="PROKAR_LIPOPROTEIN"/>
    <property type="match status" value="1"/>
</dbReference>
<keyword evidence="1" id="KW-1133">Transmembrane helix</keyword>
<dbReference type="OrthoDB" id="282306at2759"/>
<evidence type="ECO:0000313" key="2">
    <source>
        <dbReference type="EMBL" id="CAE0383121.1"/>
    </source>
</evidence>
<feature type="transmembrane region" description="Helical" evidence="1">
    <location>
        <begin position="6"/>
        <end position="27"/>
    </location>
</feature>
<name>A0A7S3KFW2_EUPCR</name>
<evidence type="ECO:0000313" key="4">
    <source>
        <dbReference type="Proteomes" id="UP001295684"/>
    </source>
</evidence>
<feature type="transmembrane region" description="Helical" evidence="1">
    <location>
        <begin position="89"/>
        <end position="116"/>
    </location>
</feature>
<dbReference type="Proteomes" id="UP001295684">
    <property type="component" value="Unassembled WGS sequence"/>
</dbReference>
<dbReference type="AlphaFoldDB" id="A0A7S3KFW2"/>
<accession>A0A7S3KFW2</accession>
<reference evidence="2" key="1">
    <citation type="submission" date="2021-01" db="EMBL/GenBank/DDBJ databases">
        <authorList>
            <person name="Corre E."/>
            <person name="Pelletier E."/>
            <person name="Niang G."/>
            <person name="Scheremetjew M."/>
            <person name="Finn R."/>
            <person name="Kale V."/>
            <person name="Holt S."/>
            <person name="Cochrane G."/>
            <person name="Meng A."/>
            <person name="Brown T."/>
            <person name="Cohen L."/>
        </authorList>
    </citation>
    <scope>NUCLEOTIDE SEQUENCE</scope>
    <source>
        <strain evidence="2">CT5</strain>
    </source>
</reference>
<sequence>MNRGFASGFINPMLVIGAVLGALACFVRPDYNLPLYMFIYIMRKNPQICEGGEKLKILILMFVTLVVDIIWLLYWAPFYRSDKMRDWEYGIHMFTIVIVIIEVIYKLIMMVILAFVDLDQIKDVNKNLLGRNQTRSDSRR</sequence>